<dbReference type="SUPFAM" id="SSF48371">
    <property type="entry name" value="ARM repeat"/>
    <property type="match status" value="1"/>
</dbReference>
<reference evidence="2" key="1">
    <citation type="journal article" date="2023" name="Genome Biol. Evol.">
        <title>First Whole Genome Sequence and Flow Cytometry Genome Size Data for the Lichen-Forming Fungus Ramalina farinacea (Ascomycota).</title>
        <authorList>
            <person name="Llewellyn T."/>
            <person name="Mian S."/>
            <person name="Hill R."/>
            <person name="Leitch I.J."/>
            <person name="Gaya E."/>
        </authorList>
    </citation>
    <scope>NUCLEOTIDE SEQUENCE</scope>
    <source>
        <strain evidence="2">LIQ254RAFAR</strain>
    </source>
</reference>
<protein>
    <recommendedName>
        <fullName evidence="4">ARM repeat superfamily protein</fullName>
    </recommendedName>
</protein>
<dbReference type="Gene3D" id="1.25.10.10">
    <property type="entry name" value="Leucine-rich Repeat Variant"/>
    <property type="match status" value="1"/>
</dbReference>
<evidence type="ECO:0000256" key="1">
    <source>
        <dbReference type="SAM" id="MobiDB-lite"/>
    </source>
</evidence>
<dbReference type="PANTHER" id="PTHR10957">
    <property type="entry name" value="RAP1 GTPASE-GDP DISSOCIATION STIMULATOR 1"/>
    <property type="match status" value="1"/>
</dbReference>
<proteinExistence type="predicted"/>
<name>A0AA43QFX7_9LECA</name>
<feature type="region of interest" description="Disordered" evidence="1">
    <location>
        <begin position="1"/>
        <end position="23"/>
    </location>
</feature>
<dbReference type="Proteomes" id="UP001161017">
    <property type="component" value="Unassembled WGS sequence"/>
</dbReference>
<accession>A0AA43QFX7</accession>
<evidence type="ECO:0000313" key="2">
    <source>
        <dbReference type="EMBL" id="MDI1485811.1"/>
    </source>
</evidence>
<dbReference type="EMBL" id="JAPUFD010000002">
    <property type="protein sequence ID" value="MDI1485811.1"/>
    <property type="molecule type" value="Genomic_DNA"/>
</dbReference>
<keyword evidence="3" id="KW-1185">Reference proteome</keyword>
<gene>
    <name evidence="2" type="ORF">OHK93_004000</name>
</gene>
<dbReference type="GO" id="GO:0005085">
    <property type="term" value="F:guanyl-nucleotide exchange factor activity"/>
    <property type="evidence" value="ECO:0007669"/>
    <property type="project" value="InterPro"/>
</dbReference>
<evidence type="ECO:0008006" key="4">
    <source>
        <dbReference type="Google" id="ProtNLM"/>
    </source>
</evidence>
<dbReference type="InterPro" id="IPR011989">
    <property type="entry name" value="ARM-like"/>
</dbReference>
<dbReference type="InterPro" id="IPR016024">
    <property type="entry name" value="ARM-type_fold"/>
</dbReference>
<comment type="caution">
    <text evidence="2">The sequence shown here is derived from an EMBL/GenBank/DDBJ whole genome shotgun (WGS) entry which is preliminary data.</text>
</comment>
<sequence>MTITTNPNSISQSSSDDEDDNELHEDSIWGTQAFIKSARNEIYARLLPILRRLFLREGISHFPAIQDQSLVASENTDTLTCKSDILQLVSATKDTLTELLLSSQSEVPISELTLSLAILSRQSELLKLLAYPKAYGNQDKDDICLSDPVEDDVEMLKDARKSLIKAFGELALMPNEFKNIESDISTIVTWLAASEPQVLICACLFLGNFIYSHNHITHELMSRHKLGSLLVECIKNTRDQEALSSAFDLLQNLAVDPSVREQSGKQGVLHALAQCWSFQTAGTQASGKALYHTRQLLRGCLPNIHVFLQREAEVTKGILIDELLLASTRTRDPISSIEMSRIIAEIWRSVYKGQQEGAKDDRQSELATIVGEELQQLLQRKGSDILELVYQLALSDNESLTSEAWLVMALISSTDKGADLVYSKLCGEDEAASSLLRETLNKQDVKSGSWNNARFLTSQLEKRFVSKSMLLLILPSAHRCRHMM</sequence>
<organism evidence="2 3">
    <name type="scientific">Ramalina farinacea</name>
    <dbReference type="NCBI Taxonomy" id="258253"/>
    <lineage>
        <taxon>Eukaryota</taxon>
        <taxon>Fungi</taxon>
        <taxon>Dikarya</taxon>
        <taxon>Ascomycota</taxon>
        <taxon>Pezizomycotina</taxon>
        <taxon>Lecanoromycetes</taxon>
        <taxon>OSLEUM clade</taxon>
        <taxon>Lecanoromycetidae</taxon>
        <taxon>Lecanorales</taxon>
        <taxon>Lecanorineae</taxon>
        <taxon>Ramalinaceae</taxon>
        <taxon>Ramalina</taxon>
    </lineage>
</organism>
<dbReference type="AlphaFoldDB" id="A0AA43QFX7"/>
<evidence type="ECO:0000313" key="3">
    <source>
        <dbReference type="Proteomes" id="UP001161017"/>
    </source>
</evidence>
<dbReference type="InterPro" id="IPR040144">
    <property type="entry name" value="RAP1GDS1"/>
</dbReference>